<dbReference type="PATRIC" id="fig|1379739.3.peg.2714"/>
<dbReference type="PROSITE" id="PS01063">
    <property type="entry name" value="SIGMA70_ECF"/>
    <property type="match status" value="1"/>
</dbReference>
<dbReference type="GO" id="GO:0003677">
    <property type="term" value="F:DNA binding"/>
    <property type="evidence" value="ECO:0007669"/>
    <property type="project" value="UniProtKB-KW"/>
</dbReference>
<dbReference type="PANTHER" id="PTHR43133">
    <property type="entry name" value="RNA POLYMERASE ECF-TYPE SIGMA FACTO"/>
    <property type="match status" value="1"/>
</dbReference>
<keyword evidence="4 6" id="KW-0238">DNA-binding</keyword>
<feature type="domain" description="RNA polymerase sigma-70 region 2" evidence="7">
    <location>
        <begin position="14"/>
        <end position="80"/>
    </location>
</feature>
<dbReference type="SUPFAM" id="SSF88659">
    <property type="entry name" value="Sigma3 and sigma4 domains of RNA polymerase sigma factors"/>
    <property type="match status" value="1"/>
</dbReference>
<dbReference type="InterPro" id="IPR000838">
    <property type="entry name" value="RNA_pol_sigma70_ECF_CS"/>
</dbReference>
<sequence length="171" mass="20186">MVTVIEKEKFGDCIKQYERLIITICLSFTKNYFDAEDLAQQTFLAAYQNYERFDGSNFKAWLTTIAANKCKDYLKSKARTNVSLSEKEYESLRDHGDSPEETVVKKNTIERIYRLCNKLKEPYRTVAISYFCKDIKLSHLAKETGKNIKTLETQLYRSKKLLKDLWKEEFM</sequence>
<dbReference type="Gene3D" id="1.10.1740.10">
    <property type="match status" value="1"/>
</dbReference>
<accession>A0A0D1BUZ9</accession>
<evidence type="ECO:0000256" key="3">
    <source>
        <dbReference type="ARBA" id="ARBA00023082"/>
    </source>
</evidence>
<dbReference type="Gene3D" id="1.10.10.10">
    <property type="entry name" value="Winged helix-like DNA-binding domain superfamily/Winged helix DNA-binding domain"/>
    <property type="match status" value="1"/>
</dbReference>
<dbReference type="EMBL" id="JXSU01000007">
    <property type="protein sequence ID" value="KIS24205.1"/>
    <property type="molecule type" value="Genomic_DNA"/>
</dbReference>
<proteinExistence type="inferred from homology"/>
<evidence type="ECO:0000256" key="4">
    <source>
        <dbReference type="ARBA" id="ARBA00023125"/>
    </source>
</evidence>
<dbReference type="PANTHER" id="PTHR43133:SF60">
    <property type="entry name" value="RNA POLYMERASE SIGMA FACTOR SIGV"/>
    <property type="match status" value="1"/>
</dbReference>
<evidence type="ECO:0000256" key="2">
    <source>
        <dbReference type="ARBA" id="ARBA00023015"/>
    </source>
</evidence>
<evidence type="ECO:0000256" key="5">
    <source>
        <dbReference type="ARBA" id="ARBA00023163"/>
    </source>
</evidence>
<protein>
    <recommendedName>
        <fullName evidence="6">RNA polymerase sigma factor</fullName>
    </recommendedName>
</protein>
<keyword evidence="5 6" id="KW-0804">Transcription</keyword>
<gene>
    <name evidence="8" type="ORF">N495_11655</name>
</gene>
<dbReference type="Proteomes" id="UP000032250">
    <property type="component" value="Unassembled WGS sequence"/>
</dbReference>
<evidence type="ECO:0000259" key="7">
    <source>
        <dbReference type="Pfam" id="PF04542"/>
    </source>
</evidence>
<evidence type="ECO:0000313" key="9">
    <source>
        <dbReference type="Proteomes" id="UP000032250"/>
    </source>
</evidence>
<dbReference type="GO" id="GO:0016987">
    <property type="term" value="F:sigma factor activity"/>
    <property type="evidence" value="ECO:0007669"/>
    <property type="project" value="UniProtKB-KW"/>
</dbReference>
<name>A0A0D1BUZ9_CLOBO</name>
<dbReference type="InterPro" id="IPR036388">
    <property type="entry name" value="WH-like_DNA-bd_sf"/>
</dbReference>
<dbReference type="NCBIfam" id="TIGR02937">
    <property type="entry name" value="sigma70-ECF"/>
    <property type="match status" value="1"/>
</dbReference>
<dbReference type="InterPro" id="IPR039425">
    <property type="entry name" value="RNA_pol_sigma-70-like"/>
</dbReference>
<dbReference type="HOGENOM" id="CLU_047691_3_1_9"/>
<dbReference type="InterPro" id="IPR007627">
    <property type="entry name" value="RNA_pol_sigma70_r2"/>
</dbReference>
<organism evidence="8 9">
    <name type="scientific">Clostridium botulinum B2 450</name>
    <dbReference type="NCBI Taxonomy" id="1379739"/>
    <lineage>
        <taxon>Bacteria</taxon>
        <taxon>Bacillati</taxon>
        <taxon>Bacillota</taxon>
        <taxon>Clostridia</taxon>
        <taxon>Eubacteriales</taxon>
        <taxon>Clostridiaceae</taxon>
        <taxon>Clostridium</taxon>
    </lineage>
</organism>
<reference evidence="8 9" key="1">
    <citation type="submission" date="2014-06" db="EMBL/GenBank/DDBJ databases">
        <title>Genome characterization of distinct group I Clostridium botulinum lineages.</title>
        <authorList>
            <person name="Giordani F."/>
            <person name="Anselmo A."/>
            <person name="Fillo S."/>
            <person name="Palozzi A.M."/>
            <person name="Fortunato A."/>
            <person name="Gentile B."/>
            <person name="Ciammaruconi A."/>
            <person name="Anniballi F."/>
            <person name="De Medici D."/>
            <person name="Lista F."/>
        </authorList>
    </citation>
    <scope>NUCLEOTIDE SEQUENCE [LARGE SCALE GENOMIC DNA]</scope>
    <source>
        <strain evidence="8 9">B2 450</strain>
    </source>
</reference>
<dbReference type="AlphaFoldDB" id="A0A0D1BUZ9"/>
<evidence type="ECO:0000256" key="1">
    <source>
        <dbReference type="ARBA" id="ARBA00010641"/>
    </source>
</evidence>
<dbReference type="GO" id="GO:0006352">
    <property type="term" value="P:DNA-templated transcription initiation"/>
    <property type="evidence" value="ECO:0007669"/>
    <property type="project" value="InterPro"/>
</dbReference>
<dbReference type="InterPro" id="IPR013324">
    <property type="entry name" value="RNA_pol_sigma_r3/r4-like"/>
</dbReference>
<evidence type="ECO:0000256" key="6">
    <source>
        <dbReference type="RuleBase" id="RU000716"/>
    </source>
</evidence>
<comment type="similarity">
    <text evidence="1 6">Belongs to the sigma-70 factor family. ECF subfamily.</text>
</comment>
<dbReference type="InterPro" id="IPR013325">
    <property type="entry name" value="RNA_pol_sigma_r2"/>
</dbReference>
<keyword evidence="3 6" id="KW-0731">Sigma factor</keyword>
<dbReference type="Pfam" id="PF04542">
    <property type="entry name" value="Sigma70_r2"/>
    <property type="match status" value="1"/>
</dbReference>
<dbReference type="SUPFAM" id="SSF88946">
    <property type="entry name" value="Sigma2 domain of RNA polymerase sigma factors"/>
    <property type="match status" value="1"/>
</dbReference>
<keyword evidence="2 6" id="KW-0805">Transcription regulation</keyword>
<evidence type="ECO:0000313" key="8">
    <source>
        <dbReference type="EMBL" id="KIS24205.1"/>
    </source>
</evidence>
<comment type="caution">
    <text evidence="8">The sequence shown here is derived from an EMBL/GenBank/DDBJ whole genome shotgun (WGS) entry which is preliminary data.</text>
</comment>
<dbReference type="InterPro" id="IPR014284">
    <property type="entry name" value="RNA_pol_sigma-70_dom"/>
</dbReference>